<dbReference type="InterPro" id="IPR013320">
    <property type="entry name" value="ConA-like_dom_sf"/>
</dbReference>
<proteinExistence type="predicted"/>
<name>A0A1I8B0M8_MELHA</name>
<keyword evidence="4" id="KW-1185">Reference proteome</keyword>
<dbReference type="Proteomes" id="UP000095281">
    <property type="component" value="Unplaced"/>
</dbReference>
<dbReference type="Gene3D" id="2.60.120.200">
    <property type="match status" value="1"/>
</dbReference>
<organism evidence="4 5">
    <name type="scientific">Meloidogyne hapla</name>
    <name type="common">Root-knot nematode worm</name>
    <dbReference type="NCBI Taxonomy" id="6305"/>
    <lineage>
        <taxon>Eukaryota</taxon>
        <taxon>Metazoa</taxon>
        <taxon>Ecdysozoa</taxon>
        <taxon>Nematoda</taxon>
        <taxon>Chromadorea</taxon>
        <taxon>Rhabditida</taxon>
        <taxon>Tylenchina</taxon>
        <taxon>Tylenchomorpha</taxon>
        <taxon>Tylenchoidea</taxon>
        <taxon>Meloidogynidae</taxon>
        <taxon>Meloidogyninae</taxon>
        <taxon>Meloidogyne</taxon>
    </lineage>
</organism>
<evidence type="ECO:0000256" key="2">
    <source>
        <dbReference type="RuleBase" id="RU102079"/>
    </source>
</evidence>
<reference evidence="5" key="1">
    <citation type="submission" date="2016-11" db="UniProtKB">
        <authorList>
            <consortium name="WormBaseParasite"/>
        </authorList>
    </citation>
    <scope>IDENTIFICATION</scope>
</reference>
<dbReference type="AlphaFoldDB" id="A0A1I8B0M8"/>
<sequence length="232" mass="27178">MQREAFDCTISGKLIGNPEYPNTNYTININNGLQVLNYKGTLPLWRTDRVTLLGDINVFDEPKIAKFSKYYTYKYEIETLQKNGTLLNLDAYLPSTRLHNRSDTPFGFKIYLLNDINQQHRYLGHVVLMISFTYVIFSEGEAKKQQNNLVSFDNKTWHTSVTDIKLKSYINRKWTLPETYSNPIGTGTRFNLRIDADETHLKIIINNSTDYIYYVHRLPPWVINCITVYLRD</sequence>
<evidence type="ECO:0000313" key="5">
    <source>
        <dbReference type="WBParaSite" id="MhA1_Contig1151.frz3.gene8"/>
    </source>
</evidence>
<protein>
    <recommendedName>
        <fullName evidence="2">Galectin</fullName>
    </recommendedName>
</protein>
<dbReference type="SUPFAM" id="SSF49899">
    <property type="entry name" value="Concanavalin A-like lectins/glucanases"/>
    <property type="match status" value="1"/>
</dbReference>
<evidence type="ECO:0000313" key="4">
    <source>
        <dbReference type="Proteomes" id="UP000095281"/>
    </source>
</evidence>
<evidence type="ECO:0000259" key="3">
    <source>
        <dbReference type="PROSITE" id="PS51304"/>
    </source>
</evidence>
<dbReference type="InterPro" id="IPR001079">
    <property type="entry name" value="Galectin_CRD"/>
</dbReference>
<keyword evidence="1 2" id="KW-0430">Lectin</keyword>
<dbReference type="WBParaSite" id="MhA1_Contig1151.frz3.gene8">
    <property type="protein sequence ID" value="MhA1_Contig1151.frz3.gene8"/>
    <property type="gene ID" value="MhA1_Contig1151.frz3.gene8"/>
</dbReference>
<dbReference type="Pfam" id="PF00337">
    <property type="entry name" value="Gal-bind_lectin"/>
    <property type="match status" value="1"/>
</dbReference>
<dbReference type="PROSITE" id="PS51304">
    <property type="entry name" value="GALECTIN"/>
    <property type="match status" value="1"/>
</dbReference>
<feature type="domain" description="Galectin" evidence="3">
    <location>
        <begin position="57"/>
        <end position="232"/>
    </location>
</feature>
<evidence type="ECO:0000256" key="1">
    <source>
        <dbReference type="ARBA" id="ARBA00022734"/>
    </source>
</evidence>
<accession>A0A1I8B0M8</accession>
<dbReference type="GO" id="GO:0030246">
    <property type="term" value="F:carbohydrate binding"/>
    <property type="evidence" value="ECO:0007669"/>
    <property type="project" value="UniProtKB-UniRule"/>
</dbReference>